<sequence>MRGLKITFLFFFLLLPISGHALLVETSKGHRLTILQPHAAKSGEKNNSKDIPKGKVYVQPLIAGSPSPNKANLTKTKLLAKKAKSSLLPKNRGKNPSNKGNKL</sequence>
<dbReference type="Proteomes" id="UP000009149">
    <property type="component" value="Chromosome"/>
</dbReference>
<dbReference type="EMBL" id="CP000975">
    <property type="protein sequence ID" value="ACD83728.1"/>
    <property type="molecule type" value="Genomic_DNA"/>
</dbReference>
<organism evidence="2 3">
    <name type="scientific">Methylacidiphilum infernorum (isolate V4)</name>
    <name type="common">Methylokorus infernorum (strain V4)</name>
    <dbReference type="NCBI Taxonomy" id="481448"/>
    <lineage>
        <taxon>Bacteria</taxon>
        <taxon>Pseudomonadati</taxon>
        <taxon>Verrucomicrobiota</taxon>
        <taxon>Methylacidiphilae</taxon>
        <taxon>Methylacidiphilales</taxon>
        <taxon>Methylacidiphilaceae</taxon>
        <taxon>Methylacidiphilum (ex Ratnadevi et al. 2023)</taxon>
    </lineage>
</organism>
<name>B3DWR5_METI4</name>
<evidence type="ECO:0000256" key="1">
    <source>
        <dbReference type="SAM" id="MobiDB-lite"/>
    </source>
</evidence>
<feature type="region of interest" description="Disordered" evidence="1">
    <location>
        <begin position="82"/>
        <end position="103"/>
    </location>
</feature>
<evidence type="ECO:0000313" key="2">
    <source>
        <dbReference type="EMBL" id="ACD83728.1"/>
    </source>
</evidence>
<dbReference type="eggNOG" id="ENOG5032QNS">
    <property type="taxonomic scope" value="Bacteria"/>
</dbReference>
<proteinExistence type="predicted"/>
<reference evidence="2 3" key="1">
    <citation type="journal article" date="2008" name="Biol. Direct">
        <title>Complete genome sequence of the extremely acidophilic methanotroph isolate V4, Methylacidiphilum infernorum, a representative of the bacterial phylum Verrucomicrobia.</title>
        <authorList>
            <person name="Hou S."/>
            <person name="Makarova K.S."/>
            <person name="Saw J.H."/>
            <person name="Senin P."/>
            <person name="Ly B.V."/>
            <person name="Zhou Z."/>
            <person name="Ren Y."/>
            <person name="Wang J."/>
            <person name="Galperin M.Y."/>
            <person name="Omelchenko M.V."/>
            <person name="Wolf Y.I."/>
            <person name="Yutin N."/>
            <person name="Koonin E.V."/>
            <person name="Stott M.B."/>
            <person name="Mountain B.W."/>
            <person name="Crowe M.A."/>
            <person name="Smirnova A.V."/>
            <person name="Dunfield P.F."/>
            <person name="Feng L."/>
            <person name="Wang L."/>
            <person name="Alam M."/>
        </authorList>
    </citation>
    <scope>NUCLEOTIDE SEQUENCE [LARGE SCALE GENOMIC DNA]</scope>
    <source>
        <strain evidence="3">Isolate V4</strain>
    </source>
</reference>
<dbReference type="KEGG" id="min:Minf_1674"/>
<accession>B3DWR5</accession>
<feature type="compositionally biased region" description="Polar residues" evidence="1">
    <location>
        <begin position="94"/>
        <end position="103"/>
    </location>
</feature>
<protein>
    <submittedName>
        <fullName evidence="2">Uncharacterized protein</fullName>
    </submittedName>
</protein>
<evidence type="ECO:0000313" key="3">
    <source>
        <dbReference type="Proteomes" id="UP000009149"/>
    </source>
</evidence>
<dbReference type="AlphaFoldDB" id="B3DWR5"/>
<dbReference type="STRING" id="481448.Minf_1674"/>
<dbReference type="HOGENOM" id="CLU_2260438_0_0_0"/>
<gene>
    <name evidence="2" type="ordered locus">Minf_1674</name>
</gene>